<dbReference type="InterPro" id="IPR009793">
    <property type="entry name" value="DUF1361"/>
</dbReference>
<accession>A0A410Q8E3</accession>
<feature type="transmembrane region" description="Helical" evidence="1">
    <location>
        <begin position="145"/>
        <end position="168"/>
    </location>
</feature>
<name>A0A410Q8E3_9FIRM</name>
<evidence type="ECO:0000313" key="2">
    <source>
        <dbReference type="EMBL" id="QAT60208.1"/>
    </source>
</evidence>
<protein>
    <submittedName>
        <fullName evidence="2">DUF1361 domain-containing protein</fullName>
    </submittedName>
</protein>
<gene>
    <name evidence="2" type="ORF">EQM13_00785</name>
</gene>
<evidence type="ECO:0000313" key="3">
    <source>
        <dbReference type="Proteomes" id="UP000287969"/>
    </source>
</evidence>
<keyword evidence="1" id="KW-0472">Membrane</keyword>
<feature type="transmembrane region" description="Helical" evidence="1">
    <location>
        <begin position="106"/>
        <end position="133"/>
    </location>
</feature>
<sequence length="225" mass="26314">MAFKLILLCCLAYFFMSICVFAATFDFIHIMMAWNLFLAFLPLLFAKLSEKNFKKFKKLKVTAFRLLWLFFFPNALYLITDFIHINKIKFYSKENSYAPFFYSSDIIAWIKLVHIGLGVFLGTLIGLLSLYIIHQSLLRRKSKTAANIIMVIICLLSGYAIYIGRFLRLNSWDILRPLSLLSKLINNITPFSIKFSLLFAGYILAVYFIFYVFFHNKTSDDNIYP</sequence>
<feature type="transmembrane region" description="Helical" evidence="1">
    <location>
        <begin position="62"/>
        <end position="86"/>
    </location>
</feature>
<proteinExistence type="predicted"/>
<feature type="transmembrane region" description="Helical" evidence="1">
    <location>
        <begin position="32"/>
        <end position="50"/>
    </location>
</feature>
<reference evidence="3" key="1">
    <citation type="submission" date="2019-01" db="EMBL/GenBank/DDBJ databases">
        <title>Draft genomes of a novel of Sporanaerobacter strains.</title>
        <authorList>
            <person name="Ma S."/>
        </authorList>
    </citation>
    <scope>NUCLEOTIDE SEQUENCE [LARGE SCALE GENOMIC DNA]</scope>
    <source>
        <strain evidence="3">NJN-17</strain>
    </source>
</reference>
<dbReference type="AlphaFoldDB" id="A0A410Q8E3"/>
<dbReference type="OrthoDB" id="4540541at2"/>
<dbReference type="KEGG" id="spoa:EQM13_00785"/>
<keyword evidence="1" id="KW-0812">Transmembrane</keyword>
<evidence type="ECO:0000256" key="1">
    <source>
        <dbReference type="SAM" id="Phobius"/>
    </source>
</evidence>
<feature type="transmembrane region" description="Helical" evidence="1">
    <location>
        <begin position="188"/>
        <end position="214"/>
    </location>
</feature>
<dbReference type="Pfam" id="PF07099">
    <property type="entry name" value="DUF1361"/>
    <property type="match status" value="1"/>
</dbReference>
<dbReference type="Proteomes" id="UP000287969">
    <property type="component" value="Chromosome"/>
</dbReference>
<dbReference type="EMBL" id="CP035282">
    <property type="protein sequence ID" value="QAT60208.1"/>
    <property type="molecule type" value="Genomic_DNA"/>
</dbReference>
<dbReference type="RefSeq" id="WP_071140615.1">
    <property type="nucleotide sequence ID" value="NZ_CP035282.1"/>
</dbReference>
<organism evidence="2 3">
    <name type="scientific">Acidilutibacter cellobiosedens</name>
    <dbReference type="NCBI Taxonomy" id="2507161"/>
    <lineage>
        <taxon>Bacteria</taxon>
        <taxon>Bacillati</taxon>
        <taxon>Bacillota</taxon>
        <taxon>Tissierellia</taxon>
        <taxon>Tissierellales</taxon>
        <taxon>Acidilutibacteraceae</taxon>
        <taxon>Acidilutibacter</taxon>
    </lineage>
</organism>
<keyword evidence="1" id="KW-1133">Transmembrane helix</keyword>
<keyword evidence="3" id="KW-1185">Reference proteome</keyword>